<keyword evidence="4 10" id="KW-0479">Metal-binding</keyword>
<dbReference type="GO" id="GO:0008616">
    <property type="term" value="P:tRNA queuosine(34) biosynthetic process"/>
    <property type="evidence" value="ECO:0007669"/>
    <property type="project" value="UniProtKB-UniRule"/>
</dbReference>
<keyword evidence="3 10" id="KW-0819">tRNA processing</keyword>
<dbReference type="InterPro" id="IPR004453">
    <property type="entry name" value="QueG"/>
</dbReference>
<keyword evidence="6 10" id="KW-0671">Queuosine biosynthesis</keyword>
<evidence type="ECO:0000256" key="9">
    <source>
        <dbReference type="ARBA" id="ARBA00023014"/>
    </source>
</evidence>
<evidence type="ECO:0000256" key="7">
    <source>
        <dbReference type="ARBA" id="ARBA00023002"/>
    </source>
</evidence>
<dbReference type="GO" id="GO:0005737">
    <property type="term" value="C:cytoplasm"/>
    <property type="evidence" value="ECO:0007669"/>
    <property type="project" value="UniProtKB-SubCell"/>
</dbReference>
<evidence type="ECO:0000259" key="11">
    <source>
        <dbReference type="PROSITE" id="PS51379"/>
    </source>
</evidence>
<dbReference type="OrthoDB" id="9784571at2"/>
<dbReference type="EMBL" id="SNYW01000008">
    <property type="protein sequence ID" value="TDQ82375.1"/>
    <property type="molecule type" value="Genomic_DNA"/>
</dbReference>
<name>A0A4R6WXN9_9PROT</name>
<keyword evidence="1 10" id="KW-0004">4Fe-4S</keyword>
<dbReference type="AlphaFoldDB" id="A0A4R6WXN9"/>
<dbReference type="Pfam" id="PF08331">
    <property type="entry name" value="QueG_DUF1730"/>
    <property type="match status" value="1"/>
</dbReference>
<comment type="catalytic activity">
    <reaction evidence="10">
        <text>epoxyqueuosine(34) in tRNA + AH2 = queuosine(34) in tRNA + A + H2O</text>
        <dbReference type="Rhea" id="RHEA:32159"/>
        <dbReference type="Rhea" id="RHEA-COMP:18571"/>
        <dbReference type="Rhea" id="RHEA-COMP:18582"/>
        <dbReference type="ChEBI" id="CHEBI:13193"/>
        <dbReference type="ChEBI" id="CHEBI:15377"/>
        <dbReference type="ChEBI" id="CHEBI:17499"/>
        <dbReference type="ChEBI" id="CHEBI:194431"/>
        <dbReference type="ChEBI" id="CHEBI:194443"/>
        <dbReference type="EC" id="1.17.99.6"/>
    </reaction>
</comment>
<keyword evidence="7 10" id="KW-0560">Oxidoreductase</keyword>
<feature type="binding site" evidence="10">
    <location>
        <position position="227"/>
    </location>
    <ligand>
        <name>cob(II)alamin</name>
        <dbReference type="ChEBI" id="CHEBI:16304"/>
    </ligand>
</feature>
<dbReference type="PANTHER" id="PTHR30002:SF4">
    <property type="entry name" value="EPOXYQUEUOSINE REDUCTASE"/>
    <property type="match status" value="1"/>
</dbReference>
<proteinExistence type="inferred from homology"/>
<comment type="cofactor">
    <cofactor evidence="10">
        <name>cob(II)alamin</name>
        <dbReference type="ChEBI" id="CHEBI:16304"/>
    </cofactor>
</comment>
<keyword evidence="5" id="KW-0677">Repeat</keyword>
<keyword evidence="10" id="KW-0170">Cobalt</keyword>
<feature type="active site" description="Proton donor" evidence="10">
    <location>
        <position position="145"/>
    </location>
</feature>
<keyword evidence="13" id="KW-1185">Reference proteome</keyword>
<feature type="binding site" evidence="10">
    <location>
        <position position="202"/>
    </location>
    <ligand>
        <name>[4Fe-4S] cluster</name>
        <dbReference type="ChEBI" id="CHEBI:49883"/>
        <label>1</label>
    </ligand>
</feature>
<comment type="cofactor">
    <cofactor evidence="10">
        <name>[4Fe-4S] cluster</name>
        <dbReference type="ChEBI" id="CHEBI:49883"/>
    </cofactor>
    <text evidence="10">Binds 2 [4Fe-4S] clusters per monomer.</text>
</comment>
<dbReference type="Gene3D" id="1.25.10.10">
    <property type="entry name" value="Leucine-rich Repeat Variant"/>
    <property type="match status" value="1"/>
</dbReference>
<comment type="caution">
    <text evidence="10">Lacks conserved residue(s) required for the propagation of feature annotation.</text>
</comment>
<comment type="caution">
    <text evidence="12">The sequence shown here is derived from an EMBL/GenBank/DDBJ whole genome shotgun (WGS) entry which is preliminary data.</text>
</comment>
<comment type="subcellular location">
    <subcellularLocation>
        <location evidence="10">Cytoplasm</location>
    </subcellularLocation>
</comment>
<dbReference type="EC" id="1.17.99.6" evidence="10"/>
<protein>
    <recommendedName>
        <fullName evidence="10">Epoxyqueuosine reductase</fullName>
        <ecNumber evidence="10">1.17.99.6</ecNumber>
    </recommendedName>
    <alternativeName>
        <fullName evidence="10">Queuosine biosynthesis protein QueG</fullName>
    </alternativeName>
</protein>
<dbReference type="Proteomes" id="UP000295783">
    <property type="component" value="Unassembled WGS sequence"/>
</dbReference>
<feature type="domain" description="4Fe-4S ferredoxin-type" evidence="11">
    <location>
        <begin position="192"/>
        <end position="219"/>
    </location>
</feature>
<dbReference type="PROSITE" id="PS00198">
    <property type="entry name" value="4FE4S_FER_1"/>
    <property type="match status" value="1"/>
</dbReference>
<sequence length="381" mass="41266">MPVPGQAAGSSRDPAAIRAALRAQALAEGFDAVGFAPAALADATRENLAQFLKEGRHGGMGWLAEKADRRGDPRVLWPDARSIMVLGLNYGPDEDPLSVLAQKDRAGISVYARHRDYHDVVKKKLKRLGRWVAETYATEIKVFVDTAPVMEKPLAQAGGIGWQGKHTNLVSRELGSWLFLGEIYLALDLPSDAPEIDHCGSCRACLDACPTGAFPAPYQLDARRCISYLTIEHAGPIPRDFRRAMGNRIYGCDDCLAVCPWNKFAAIASEAQLAARDDLRAPALADLVALDDAGFRALFSGSPIKRIGRDRFIRNVLIAIANSGEPALLPAVERLLGDASPIVRGAAIWALRQLAPARWSAMAQAAIPFEHDSSARSEWLA</sequence>
<dbReference type="InterPro" id="IPR021133">
    <property type="entry name" value="HEAT_type_2"/>
</dbReference>
<dbReference type="Gene3D" id="3.30.70.20">
    <property type="match status" value="1"/>
</dbReference>
<dbReference type="InterPro" id="IPR017896">
    <property type="entry name" value="4Fe4S_Fe-S-bd"/>
</dbReference>
<dbReference type="PROSITE" id="PS51379">
    <property type="entry name" value="4FE4S_FER_2"/>
    <property type="match status" value="1"/>
</dbReference>
<dbReference type="SUPFAM" id="SSF46548">
    <property type="entry name" value="alpha-helical ferredoxin"/>
    <property type="match status" value="1"/>
</dbReference>
<dbReference type="InterPro" id="IPR017900">
    <property type="entry name" value="4Fe4S_Fe_S_CS"/>
</dbReference>
<dbReference type="UniPathway" id="UPA00392"/>
<feature type="binding site" evidence="10">
    <location>
        <position position="225"/>
    </location>
    <ligand>
        <name>[4Fe-4S] cluster</name>
        <dbReference type="ChEBI" id="CHEBI:49883"/>
        <label>2</label>
    </ligand>
</feature>
<evidence type="ECO:0000256" key="4">
    <source>
        <dbReference type="ARBA" id="ARBA00022723"/>
    </source>
</evidence>
<dbReference type="PANTHER" id="PTHR30002">
    <property type="entry name" value="EPOXYQUEUOSINE REDUCTASE"/>
    <property type="match status" value="1"/>
</dbReference>
<dbReference type="HAMAP" id="MF_00916">
    <property type="entry name" value="QueG"/>
    <property type="match status" value="1"/>
</dbReference>
<evidence type="ECO:0000256" key="3">
    <source>
        <dbReference type="ARBA" id="ARBA00022694"/>
    </source>
</evidence>
<evidence type="ECO:0000256" key="1">
    <source>
        <dbReference type="ARBA" id="ARBA00022485"/>
    </source>
</evidence>
<dbReference type="GO" id="GO:0031419">
    <property type="term" value="F:cobalamin binding"/>
    <property type="evidence" value="ECO:0007669"/>
    <property type="project" value="UniProtKB-KW"/>
</dbReference>
<evidence type="ECO:0000256" key="6">
    <source>
        <dbReference type="ARBA" id="ARBA00022785"/>
    </source>
</evidence>
<evidence type="ECO:0000313" key="12">
    <source>
        <dbReference type="EMBL" id="TDQ82375.1"/>
    </source>
</evidence>
<dbReference type="InterPro" id="IPR013542">
    <property type="entry name" value="QueG_DUF1730"/>
</dbReference>
<comment type="pathway">
    <text evidence="10">tRNA modification; tRNA-queuosine biosynthesis.</text>
</comment>
<keyword evidence="8 10" id="KW-0408">Iron</keyword>
<keyword evidence="9 10" id="KW-0411">Iron-sulfur</keyword>
<dbReference type="Pfam" id="PF02985">
    <property type="entry name" value="HEAT"/>
    <property type="match status" value="1"/>
</dbReference>
<comment type="function">
    <text evidence="10">Catalyzes the conversion of epoxyqueuosine (oQ) to queuosine (Q), which is a hypermodified base found in the wobble positions of tRNA(Asp), tRNA(Asn), tRNA(His) and tRNA(Tyr).</text>
</comment>
<dbReference type="PROSITE" id="PS50077">
    <property type="entry name" value="HEAT_REPEAT"/>
    <property type="match status" value="1"/>
</dbReference>
<evidence type="ECO:0000313" key="13">
    <source>
        <dbReference type="Proteomes" id="UP000295783"/>
    </source>
</evidence>
<organism evidence="12 13">
    <name type="scientific">Dongia mobilis</name>
    <dbReference type="NCBI Taxonomy" id="578943"/>
    <lineage>
        <taxon>Bacteria</taxon>
        <taxon>Pseudomonadati</taxon>
        <taxon>Pseudomonadota</taxon>
        <taxon>Alphaproteobacteria</taxon>
        <taxon>Rhodospirillales</taxon>
        <taxon>Dongiaceae</taxon>
        <taxon>Dongia</taxon>
    </lineage>
</organism>
<feature type="binding site" evidence="10">
    <location>
        <position position="199"/>
    </location>
    <ligand>
        <name>[4Fe-4S] cluster</name>
        <dbReference type="ChEBI" id="CHEBI:49883"/>
        <label>1</label>
    </ligand>
</feature>
<keyword evidence="2 10" id="KW-0963">Cytoplasm</keyword>
<accession>A0A4R6WXN9</accession>
<reference evidence="12 13" key="1">
    <citation type="submission" date="2019-03" db="EMBL/GenBank/DDBJ databases">
        <title>Genomic Encyclopedia of Type Strains, Phase III (KMG-III): the genomes of soil and plant-associated and newly described type strains.</title>
        <authorList>
            <person name="Whitman W."/>
        </authorList>
    </citation>
    <scope>NUCLEOTIDE SEQUENCE [LARGE SCALE GENOMIC DNA]</scope>
    <source>
        <strain evidence="12 13">CGMCC 1.7660</strain>
    </source>
</reference>
<feature type="binding site" evidence="10">
    <location>
        <position position="145"/>
    </location>
    <ligand>
        <name>cob(II)alamin</name>
        <dbReference type="ChEBI" id="CHEBI:16304"/>
    </ligand>
</feature>
<feature type="binding site" evidence="10">
    <location>
        <position position="252"/>
    </location>
    <ligand>
        <name>[4Fe-4S] cluster</name>
        <dbReference type="ChEBI" id="CHEBI:49883"/>
        <label>2</label>
    </ligand>
</feature>
<dbReference type="RefSeq" id="WP_133613661.1">
    <property type="nucleotide sequence ID" value="NZ_SNYW01000008.1"/>
</dbReference>
<evidence type="ECO:0000256" key="5">
    <source>
        <dbReference type="ARBA" id="ARBA00022737"/>
    </source>
</evidence>
<dbReference type="InterPro" id="IPR000357">
    <property type="entry name" value="HEAT"/>
</dbReference>
<gene>
    <name evidence="10" type="primary">queG</name>
    <name evidence="12" type="ORF">A8950_2198</name>
</gene>
<dbReference type="InterPro" id="IPR016024">
    <property type="entry name" value="ARM-type_fold"/>
</dbReference>
<comment type="subunit">
    <text evidence="10">Monomer.</text>
</comment>
<feature type="binding site" evidence="10">
    <location>
        <position position="169"/>
    </location>
    <ligand>
        <name>cob(II)alamin</name>
        <dbReference type="ChEBI" id="CHEBI:16304"/>
    </ligand>
</feature>
<evidence type="ECO:0000256" key="10">
    <source>
        <dbReference type="HAMAP-Rule" id="MF_00916"/>
    </source>
</evidence>
<dbReference type="SUPFAM" id="SSF48371">
    <property type="entry name" value="ARM repeat"/>
    <property type="match status" value="1"/>
</dbReference>
<feature type="binding site" evidence="10">
    <location>
        <position position="255"/>
    </location>
    <ligand>
        <name>[4Fe-4S] cluster</name>
        <dbReference type="ChEBI" id="CHEBI:49883"/>
        <label>2</label>
    </ligand>
</feature>
<keyword evidence="10" id="KW-0846">Cobalamin</keyword>
<dbReference type="InterPro" id="IPR011989">
    <property type="entry name" value="ARM-like"/>
</dbReference>
<dbReference type="GO" id="GO:0046872">
    <property type="term" value="F:metal ion binding"/>
    <property type="evidence" value="ECO:0007669"/>
    <property type="project" value="UniProtKB-KW"/>
</dbReference>
<comment type="similarity">
    <text evidence="10">Belongs to the QueG family.</text>
</comment>
<feature type="binding site" evidence="10">
    <location>
        <position position="70"/>
    </location>
    <ligand>
        <name>cob(II)alamin</name>
        <dbReference type="ChEBI" id="CHEBI:16304"/>
    </ligand>
</feature>
<dbReference type="NCBIfam" id="TIGR00276">
    <property type="entry name" value="tRNA epoxyqueuosine(34) reductase QueG"/>
    <property type="match status" value="1"/>
</dbReference>
<feature type="binding site" evidence="10">
    <location>
        <begin position="252"/>
        <end position="253"/>
    </location>
    <ligand>
        <name>cob(II)alamin</name>
        <dbReference type="ChEBI" id="CHEBI:16304"/>
    </ligand>
</feature>
<feature type="binding site" evidence="10">
    <location>
        <position position="180"/>
    </location>
    <ligand>
        <name>cob(II)alamin</name>
        <dbReference type="ChEBI" id="CHEBI:16304"/>
    </ligand>
</feature>
<dbReference type="GO" id="GO:0052693">
    <property type="term" value="F:epoxyqueuosine reductase activity"/>
    <property type="evidence" value="ECO:0007669"/>
    <property type="project" value="UniProtKB-UniRule"/>
</dbReference>
<dbReference type="FunFam" id="3.30.70.20:FF:000017">
    <property type="entry name" value="Epoxyqueuosine reductase"/>
    <property type="match status" value="1"/>
</dbReference>
<evidence type="ECO:0000256" key="2">
    <source>
        <dbReference type="ARBA" id="ARBA00022490"/>
    </source>
</evidence>
<evidence type="ECO:0000256" key="8">
    <source>
        <dbReference type="ARBA" id="ARBA00023004"/>
    </source>
</evidence>
<feature type="binding site" evidence="10">
    <location>
        <position position="205"/>
    </location>
    <ligand>
        <name>[4Fe-4S] cluster</name>
        <dbReference type="ChEBI" id="CHEBI:49883"/>
        <label>1</label>
    </ligand>
</feature>
<dbReference type="GO" id="GO:0051539">
    <property type="term" value="F:4 iron, 4 sulfur cluster binding"/>
    <property type="evidence" value="ECO:0007669"/>
    <property type="project" value="UniProtKB-KW"/>
</dbReference>
<dbReference type="Pfam" id="PF13484">
    <property type="entry name" value="Fer4_16"/>
    <property type="match status" value="1"/>
</dbReference>
<feature type="binding site" evidence="10">
    <location>
        <position position="259"/>
    </location>
    <ligand>
        <name>[4Fe-4S] cluster</name>
        <dbReference type="ChEBI" id="CHEBI:49883"/>
        <label>1</label>
    </ligand>
</feature>
<feature type="binding site" evidence="10">
    <location>
        <position position="209"/>
    </location>
    <ligand>
        <name>[4Fe-4S] cluster</name>
        <dbReference type="ChEBI" id="CHEBI:49883"/>
        <label>2</label>
    </ligand>
</feature>